<evidence type="ECO:0000256" key="13">
    <source>
        <dbReference type="ARBA" id="ARBA00023242"/>
    </source>
</evidence>
<dbReference type="InterPro" id="IPR013083">
    <property type="entry name" value="Znf_RING/FYVE/PHD"/>
</dbReference>
<keyword evidence="7 16" id="KW-0863">Zinc-finger</keyword>
<evidence type="ECO:0000256" key="12">
    <source>
        <dbReference type="ARBA" id="ARBA00023163"/>
    </source>
</evidence>
<dbReference type="InterPro" id="IPR001965">
    <property type="entry name" value="Znf_PHD"/>
</dbReference>
<keyword evidence="12" id="KW-0804">Transcription</keyword>
<evidence type="ECO:0000259" key="19">
    <source>
        <dbReference type="PROSITE" id="PS51184"/>
    </source>
</evidence>
<evidence type="ECO:0000256" key="7">
    <source>
        <dbReference type="ARBA" id="ARBA00022771"/>
    </source>
</evidence>
<evidence type="ECO:0000256" key="5">
    <source>
        <dbReference type="ARBA" id="ARBA00015153"/>
    </source>
</evidence>
<comment type="catalytic activity">
    <reaction evidence="15">
        <text>N(6),N(6)-dimethyl-L-lysyl(36)-[histone H3] + 2 2-oxoglutarate + 2 O2 = L-lysyl(36)-[histone H3] + 2 formaldehyde + 2 succinate + 2 CO2</text>
        <dbReference type="Rhea" id="RHEA:42032"/>
        <dbReference type="Rhea" id="RHEA-COMP:9785"/>
        <dbReference type="Rhea" id="RHEA-COMP:9787"/>
        <dbReference type="ChEBI" id="CHEBI:15379"/>
        <dbReference type="ChEBI" id="CHEBI:16526"/>
        <dbReference type="ChEBI" id="CHEBI:16810"/>
        <dbReference type="ChEBI" id="CHEBI:16842"/>
        <dbReference type="ChEBI" id="CHEBI:29969"/>
        <dbReference type="ChEBI" id="CHEBI:30031"/>
        <dbReference type="ChEBI" id="CHEBI:61976"/>
        <dbReference type="EC" id="1.14.11.27"/>
    </reaction>
</comment>
<keyword evidence="6" id="KW-0479">Metal-binding</keyword>
<dbReference type="InterPro" id="IPR011011">
    <property type="entry name" value="Znf_FYVE_PHD"/>
</dbReference>
<feature type="region of interest" description="Disordered" evidence="17">
    <location>
        <begin position="264"/>
        <end position="454"/>
    </location>
</feature>
<feature type="compositionally biased region" description="Polar residues" evidence="17">
    <location>
        <begin position="1438"/>
        <end position="1453"/>
    </location>
</feature>
<accession>A0AAN6RF67</accession>
<dbReference type="Gene3D" id="3.30.40.10">
    <property type="entry name" value="Zinc/RING finger domain, C3HC4 (zinc finger)"/>
    <property type="match status" value="1"/>
</dbReference>
<evidence type="ECO:0000256" key="2">
    <source>
        <dbReference type="ARBA" id="ARBA00004123"/>
    </source>
</evidence>
<feature type="compositionally biased region" description="Basic residues" evidence="17">
    <location>
        <begin position="350"/>
        <end position="363"/>
    </location>
</feature>
<evidence type="ECO:0000256" key="8">
    <source>
        <dbReference type="ARBA" id="ARBA00022833"/>
    </source>
</evidence>
<dbReference type="InterPro" id="IPR001138">
    <property type="entry name" value="Zn2Cys6_DnaBD"/>
</dbReference>
<dbReference type="InterPro" id="IPR019786">
    <property type="entry name" value="Zinc_finger_PHD-type_CS"/>
</dbReference>
<evidence type="ECO:0000256" key="3">
    <source>
        <dbReference type="ARBA" id="ARBA00008037"/>
    </source>
</evidence>
<evidence type="ECO:0000256" key="11">
    <source>
        <dbReference type="ARBA" id="ARBA00023015"/>
    </source>
</evidence>
<dbReference type="SUPFAM" id="SSF51197">
    <property type="entry name" value="Clavaminate synthase-like"/>
    <property type="match status" value="1"/>
</dbReference>
<feature type="compositionally biased region" description="Polar residues" evidence="17">
    <location>
        <begin position="437"/>
        <end position="451"/>
    </location>
</feature>
<dbReference type="EC" id="1.14.11.27" evidence="4"/>
<dbReference type="SUPFAM" id="SSF57903">
    <property type="entry name" value="FYVE/PHD zinc finger"/>
    <property type="match status" value="1"/>
</dbReference>
<comment type="cofactor">
    <cofactor evidence="1">
        <name>Fe(2+)</name>
        <dbReference type="ChEBI" id="CHEBI:29033"/>
    </cofactor>
</comment>
<dbReference type="GO" id="GO:0005634">
    <property type="term" value="C:nucleus"/>
    <property type="evidence" value="ECO:0007669"/>
    <property type="project" value="UniProtKB-SubCell"/>
</dbReference>
<evidence type="ECO:0000256" key="9">
    <source>
        <dbReference type="ARBA" id="ARBA00023002"/>
    </source>
</evidence>
<feature type="region of interest" description="Disordered" evidence="17">
    <location>
        <begin position="1176"/>
        <end position="1205"/>
    </location>
</feature>
<dbReference type="PROSITE" id="PS01359">
    <property type="entry name" value="ZF_PHD_1"/>
    <property type="match status" value="1"/>
</dbReference>
<evidence type="ECO:0000256" key="15">
    <source>
        <dbReference type="ARBA" id="ARBA00047915"/>
    </source>
</evidence>
<evidence type="ECO:0000313" key="20">
    <source>
        <dbReference type="EMBL" id="KAK3207948.1"/>
    </source>
</evidence>
<keyword evidence="10" id="KW-0408">Iron</keyword>
<feature type="compositionally biased region" description="Basic and acidic residues" evidence="17">
    <location>
        <begin position="1056"/>
        <end position="1065"/>
    </location>
</feature>
<feature type="compositionally biased region" description="Polar residues" evidence="17">
    <location>
        <begin position="1177"/>
        <end position="1188"/>
    </location>
</feature>
<dbReference type="PROSITE" id="PS51184">
    <property type="entry name" value="JMJC"/>
    <property type="match status" value="1"/>
</dbReference>
<evidence type="ECO:0000256" key="1">
    <source>
        <dbReference type="ARBA" id="ARBA00001954"/>
    </source>
</evidence>
<feature type="domain" description="JmjC" evidence="19">
    <location>
        <begin position="740"/>
        <end position="883"/>
    </location>
</feature>
<evidence type="ECO:0000256" key="10">
    <source>
        <dbReference type="ARBA" id="ARBA00023004"/>
    </source>
</evidence>
<dbReference type="EMBL" id="WVTA01000008">
    <property type="protein sequence ID" value="KAK3207948.1"/>
    <property type="molecule type" value="Genomic_DNA"/>
</dbReference>
<evidence type="ECO:0000313" key="21">
    <source>
        <dbReference type="Proteomes" id="UP001280581"/>
    </source>
</evidence>
<dbReference type="SMART" id="SM00558">
    <property type="entry name" value="JmjC"/>
    <property type="match status" value="1"/>
</dbReference>
<evidence type="ECO:0000259" key="18">
    <source>
        <dbReference type="PROSITE" id="PS50016"/>
    </source>
</evidence>
<name>A0AAN6RF67_9PLEO</name>
<dbReference type="Gene3D" id="2.60.120.650">
    <property type="entry name" value="Cupin"/>
    <property type="match status" value="1"/>
</dbReference>
<evidence type="ECO:0000256" key="14">
    <source>
        <dbReference type="ARBA" id="ARBA00031083"/>
    </source>
</evidence>
<reference evidence="20 21" key="1">
    <citation type="submission" date="2021-02" db="EMBL/GenBank/DDBJ databases">
        <title>Genome assembly of Pseudopithomyces chartarum.</title>
        <authorList>
            <person name="Jauregui R."/>
            <person name="Singh J."/>
            <person name="Voisey C."/>
        </authorList>
    </citation>
    <scope>NUCLEOTIDE SEQUENCE [LARGE SCALE GENOMIC DNA]</scope>
    <source>
        <strain evidence="20 21">AGR01</strain>
    </source>
</reference>
<dbReference type="Proteomes" id="UP001280581">
    <property type="component" value="Unassembled WGS sequence"/>
</dbReference>
<evidence type="ECO:0000256" key="4">
    <source>
        <dbReference type="ARBA" id="ARBA00013246"/>
    </source>
</evidence>
<dbReference type="InterPro" id="IPR019787">
    <property type="entry name" value="Znf_PHD-finger"/>
</dbReference>
<feature type="compositionally biased region" description="Pro residues" evidence="17">
    <location>
        <begin position="86"/>
        <end position="97"/>
    </location>
</feature>
<dbReference type="Pfam" id="PF00628">
    <property type="entry name" value="PHD"/>
    <property type="match status" value="1"/>
</dbReference>
<organism evidence="20 21">
    <name type="scientific">Pseudopithomyces chartarum</name>
    <dbReference type="NCBI Taxonomy" id="1892770"/>
    <lineage>
        <taxon>Eukaryota</taxon>
        <taxon>Fungi</taxon>
        <taxon>Dikarya</taxon>
        <taxon>Ascomycota</taxon>
        <taxon>Pezizomycotina</taxon>
        <taxon>Dothideomycetes</taxon>
        <taxon>Pleosporomycetidae</taxon>
        <taxon>Pleosporales</taxon>
        <taxon>Massarineae</taxon>
        <taxon>Didymosphaeriaceae</taxon>
        <taxon>Pseudopithomyces</taxon>
    </lineage>
</organism>
<feature type="region of interest" description="Disordered" evidence="17">
    <location>
        <begin position="1056"/>
        <end position="1088"/>
    </location>
</feature>
<keyword evidence="9" id="KW-0560">Oxidoreductase</keyword>
<dbReference type="GO" id="GO:0008270">
    <property type="term" value="F:zinc ion binding"/>
    <property type="evidence" value="ECO:0007669"/>
    <property type="project" value="UniProtKB-KW"/>
</dbReference>
<feature type="region of interest" description="Disordered" evidence="17">
    <location>
        <begin position="143"/>
        <end position="162"/>
    </location>
</feature>
<dbReference type="CDD" id="cd00067">
    <property type="entry name" value="GAL4"/>
    <property type="match status" value="1"/>
</dbReference>
<dbReference type="PANTHER" id="PTHR23123">
    <property type="entry name" value="PHD/F-BOX CONTAINING PROTEIN"/>
    <property type="match status" value="1"/>
</dbReference>
<feature type="region of interest" description="Disordered" evidence="17">
    <location>
        <begin position="1"/>
        <end position="104"/>
    </location>
</feature>
<feature type="region of interest" description="Disordered" evidence="17">
    <location>
        <begin position="1399"/>
        <end position="1484"/>
    </location>
</feature>
<keyword evidence="13" id="KW-0539">Nucleus</keyword>
<dbReference type="CDD" id="cd15517">
    <property type="entry name" value="PHD_TCF19_like"/>
    <property type="match status" value="1"/>
</dbReference>
<dbReference type="SMART" id="SM00249">
    <property type="entry name" value="PHD"/>
    <property type="match status" value="1"/>
</dbReference>
<keyword evidence="8" id="KW-0862">Zinc</keyword>
<feature type="compositionally biased region" description="Basic and acidic residues" evidence="17">
    <location>
        <begin position="1458"/>
        <end position="1476"/>
    </location>
</feature>
<feature type="compositionally biased region" description="Polar residues" evidence="17">
    <location>
        <begin position="380"/>
        <end position="403"/>
    </location>
</feature>
<comment type="similarity">
    <text evidence="3">Belongs to the JHDM1 histone demethylase family.</text>
</comment>
<feature type="compositionally biased region" description="Polar residues" evidence="17">
    <location>
        <begin position="42"/>
        <end position="53"/>
    </location>
</feature>
<dbReference type="PROSITE" id="PS50016">
    <property type="entry name" value="ZF_PHD_2"/>
    <property type="match status" value="1"/>
</dbReference>
<feature type="compositionally biased region" description="Pro residues" evidence="17">
    <location>
        <begin position="11"/>
        <end position="24"/>
    </location>
</feature>
<dbReference type="Pfam" id="PF02373">
    <property type="entry name" value="JmjC"/>
    <property type="match status" value="1"/>
</dbReference>
<keyword evidence="11" id="KW-0805">Transcription regulation</keyword>
<dbReference type="GO" id="GO:0000981">
    <property type="term" value="F:DNA-binding transcription factor activity, RNA polymerase II-specific"/>
    <property type="evidence" value="ECO:0007669"/>
    <property type="project" value="InterPro"/>
</dbReference>
<comment type="caution">
    <text evidence="20">The sequence shown here is derived from an EMBL/GenBank/DDBJ whole genome shotgun (WGS) entry which is preliminary data.</text>
</comment>
<feature type="region of interest" description="Disordered" evidence="17">
    <location>
        <begin position="173"/>
        <end position="195"/>
    </location>
</feature>
<dbReference type="InterPro" id="IPR003347">
    <property type="entry name" value="JmjC_dom"/>
</dbReference>
<proteinExistence type="inferred from homology"/>
<dbReference type="InterPro" id="IPR050690">
    <property type="entry name" value="JHDM1_Histone_Demethylase"/>
</dbReference>
<comment type="subcellular location">
    <subcellularLocation>
        <location evidence="2">Nucleus</location>
    </subcellularLocation>
</comment>
<evidence type="ECO:0000256" key="16">
    <source>
        <dbReference type="PROSITE-ProRule" id="PRU00146"/>
    </source>
</evidence>
<gene>
    <name evidence="20" type="ORF">GRF29_96g984922</name>
</gene>
<sequence length="1512" mass="166664">MRLSSFKPQPGRAPPRSATPPRPVWEPLSPILYPQQPPSANPAGTTLARTPSANDAAGPSTHNMLPRSPRFGAHPHRDPVVVTHPSLPPSAPRPPHGLPHSSALGSPIEALADAATNSLHASPTFVEPARHLSHLPVSPTLFANPPGHRAPKHPYAVDGTYPYTERPAKRARSDYFSSPHHGPYHHSRPVTSHNPGWSYNVEQMVDNGHRMYQDGARPVQSSDESSLKRLSDAQLLMDFAVAASGATPRRDSTAKRWSISYQEAPSPFARQSHGETSDQYGAAPLVSPSQHHRIPHPESKPPHWLPPTAPEAALDEATTQTQTQTPPHDFAETEEFSGLDAPPVTADVKSKKHQGWPKGKPRGSRNGAPATKKRRATPKPKSTPSTNALEPSKQLRSPQSLPTERQEALEGGNAIDSTSMQASRHASPRARRHSFSDPSSTLAPESFSQGPSRAVSVPLGTVVSSVPPFVPPPSISTIEPETICATCGSSDSATVIGDGEQWIRCDGCKEWHHYVCAGFQSEREVRDVDKFYCGQCQPKFGETTKVRKSTRAHTAVDYAGLNEGILKTSDDNPEHHYIAAFKNGDIAFTSETFARLPPELVSADFLEKTNAFKEPILIPAALNPRPRYPGRDNPDDNVKSAANDAAAELHYTHEMVPDDGQDKLDMVIPEGLTVRRVSELYGPQERVPVIDVKAQEGEDKRWTMAKWADYYEQQGEKPVRNVISLEVSRSRLGRLIRRPKAVRDMDLQDAVWRDDDKKAPPAVQFYCLMSVADCYTDFHIDFGGSSVYYHIVKGRKVFFFIPPTKQNLKKYEDWCLSPKQGHEWLGHQVKECFRVDLYPGDTMLIPSGWIHAVWTPEDSLVIGGNFLTRIHYGMQIKVLEIEKNTKVAPKFRYPFFQKLMWLSLVRYLEDDPVPLPVEQLLLNGGQFMRDVPAYCETEKFGHNSNPGPEHYHRRYYSKAELDGLTDLAHYIWRSVLISLGRIEGITDKVQKSVTGSIPKGFGDPLVLAKRFAVWIAWKRGNESIPQWAHSDAILPDATESEKKLSAAQVKRMEKQAMGEGLRARSEAQCSRARATETPFTNGAEDHSPGLVTPPPAAPMLTGFLQQPDPSRPQTTPKTSQLGPKRIACDACRKRRIRCKHKDEIFDPTKPAGMAGGMNTIDLSGSLGLSVKRRYSDFGSSHGQQSSLADKNMPNGGPLLADTNGDPYALKSGRVKACADCRKSKRRCIHDEYGNVDPVKANEVPIPRGAAAKKRRVSDEDPVMAHRKLKKEAASDSSMVYNPIRHRNSSSGEFFLEGGTAELQDLAFSAQQALNQVPDDDAVPIDPALQSFGHHNRAVTDTSVQAAHGDAVMFSVEGFPNDEMEEVEASVNPRPAPPVMEPISPGTGTNGFRVQSNGTIDVVRSPQDNREGTRVSPLTPNAQRSGWLGTTFGMRKPAHTQTPHRSSRQSNVPKTPSGRRCDSKDSTKPEPKSEPKIRATSSAIVDNEEDMASLALALQLQMEEHGLRRRSMV</sequence>
<evidence type="ECO:0000256" key="17">
    <source>
        <dbReference type="SAM" id="MobiDB-lite"/>
    </source>
</evidence>
<evidence type="ECO:0000256" key="6">
    <source>
        <dbReference type="ARBA" id="ARBA00022723"/>
    </source>
</evidence>
<keyword evidence="21" id="KW-1185">Reference proteome</keyword>
<dbReference type="GO" id="GO:0140680">
    <property type="term" value="F:histone H3K36me/H3K36me2 demethylase activity"/>
    <property type="evidence" value="ECO:0007669"/>
    <property type="project" value="UniProtKB-EC"/>
</dbReference>
<protein>
    <recommendedName>
        <fullName evidence="5">JmjC domain-containing histone demethylation protein 1</fullName>
        <ecNumber evidence="4">1.14.11.27</ecNumber>
    </recommendedName>
    <alternativeName>
        <fullName evidence="14">[Histone-H3]-lysine-36 demethylase 1</fullName>
    </alternativeName>
</protein>
<feature type="domain" description="PHD-type" evidence="18">
    <location>
        <begin position="481"/>
        <end position="539"/>
    </location>
</feature>